<dbReference type="EMBL" id="MU274935">
    <property type="protein sequence ID" value="KAI0085048.1"/>
    <property type="molecule type" value="Genomic_DNA"/>
</dbReference>
<evidence type="ECO:0000313" key="1">
    <source>
        <dbReference type="EMBL" id="KAI0085048.1"/>
    </source>
</evidence>
<accession>A0ACB8TSK9</accession>
<organism evidence="1 2">
    <name type="scientific">Irpex rosettiformis</name>
    <dbReference type="NCBI Taxonomy" id="378272"/>
    <lineage>
        <taxon>Eukaryota</taxon>
        <taxon>Fungi</taxon>
        <taxon>Dikarya</taxon>
        <taxon>Basidiomycota</taxon>
        <taxon>Agaricomycotina</taxon>
        <taxon>Agaricomycetes</taxon>
        <taxon>Polyporales</taxon>
        <taxon>Irpicaceae</taxon>
        <taxon>Irpex</taxon>
    </lineage>
</organism>
<reference evidence="1" key="1">
    <citation type="journal article" date="2021" name="Environ. Microbiol.">
        <title>Gene family expansions and transcriptome signatures uncover fungal adaptations to wood decay.</title>
        <authorList>
            <person name="Hage H."/>
            <person name="Miyauchi S."/>
            <person name="Viragh M."/>
            <person name="Drula E."/>
            <person name="Min B."/>
            <person name="Chaduli D."/>
            <person name="Navarro D."/>
            <person name="Favel A."/>
            <person name="Norest M."/>
            <person name="Lesage-Meessen L."/>
            <person name="Balint B."/>
            <person name="Merenyi Z."/>
            <person name="de Eugenio L."/>
            <person name="Morin E."/>
            <person name="Martinez A.T."/>
            <person name="Baldrian P."/>
            <person name="Stursova M."/>
            <person name="Martinez M.J."/>
            <person name="Novotny C."/>
            <person name="Magnuson J.K."/>
            <person name="Spatafora J.W."/>
            <person name="Maurice S."/>
            <person name="Pangilinan J."/>
            <person name="Andreopoulos W."/>
            <person name="LaButti K."/>
            <person name="Hundley H."/>
            <person name="Na H."/>
            <person name="Kuo A."/>
            <person name="Barry K."/>
            <person name="Lipzen A."/>
            <person name="Henrissat B."/>
            <person name="Riley R."/>
            <person name="Ahrendt S."/>
            <person name="Nagy L.G."/>
            <person name="Grigoriev I.V."/>
            <person name="Martin F."/>
            <person name="Rosso M.N."/>
        </authorList>
    </citation>
    <scope>NUCLEOTIDE SEQUENCE</scope>
    <source>
        <strain evidence="1">CBS 384.51</strain>
    </source>
</reference>
<sequence length="250" mass="27940">MNDPCCFNAPGGHFLQTQFWDYESPLKWAGPNDSWTVHGLWPDHCDGTYDLFCASGREVQNITEILKSKGENRLLEWMGEYWKDNTGNDESFWEHEFNKHATCISTLEPQCIRNYQPGDDVVIFIKRTISLFQLLPTHLFLAAHGITPSTTKQYKLVDIQNVIVSTTGKKPTIGCDGPGKTFLHEMWYHYVTRGSVIDGLFLHTDADSTDSCADTVWYWPKGVATPSSTPTSSSTVSSSAPVSVVPPAIS</sequence>
<keyword evidence="2" id="KW-1185">Reference proteome</keyword>
<gene>
    <name evidence="1" type="ORF">BDY19DRAFT_897396</name>
</gene>
<name>A0ACB8TSK9_9APHY</name>
<comment type="caution">
    <text evidence="1">The sequence shown here is derived from an EMBL/GenBank/DDBJ whole genome shotgun (WGS) entry which is preliminary data.</text>
</comment>
<dbReference type="Proteomes" id="UP001055072">
    <property type="component" value="Unassembled WGS sequence"/>
</dbReference>
<evidence type="ECO:0000313" key="2">
    <source>
        <dbReference type="Proteomes" id="UP001055072"/>
    </source>
</evidence>
<proteinExistence type="predicted"/>
<protein>
    <submittedName>
        <fullName evidence="1">Ribonuclease T2-like protein</fullName>
    </submittedName>
</protein>